<dbReference type="AlphaFoldDB" id="A0A6J4HG79"/>
<dbReference type="EMBL" id="CADCTI010000052">
    <property type="protein sequence ID" value="CAA9220470.1"/>
    <property type="molecule type" value="Genomic_DNA"/>
</dbReference>
<protein>
    <submittedName>
        <fullName evidence="2">Uncharacterized protein</fullName>
    </submittedName>
</protein>
<sequence length="76" mass="7265">GTTWWSTCASRSPPSPTRCCGAPSSPRRPAARTPSGRCPPDSPPGTAVPGGGAAVRQGGSHAGGRGGADPAEGGGL</sequence>
<evidence type="ECO:0000256" key="1">
    <source>
        <dbReference type="SAM" id="MobiDB-lite"/>
    </source>
</evidence>
<name>A0A6J4HG79_9ACTN</name>
<feature type="non-terminal residue" evidence="2">
    <location>
        <position position="1"/>
    </location>
</feature>
<feature type="compositionally biased region" description="Polar residues" evidence="1">
    <location>
        <begin position="1"/>
        <end position="12"/>
    </location>
</feature>
<gene>
    <name evidence="2" type="ORF">AVDCRST_MAG57-550</name>
</gene>
<feature type="compositionally biased region" description="Low complexity" evidence="1">
    <location>
        <begin position="22"/>
        <end position="35"/>
    </location>
</feature>
<proteinExistence type="predicted"/>
<reference evidence="2" key="1">
    <citation type="submission" date="2020-02" db="EMBL/GenBank/DDBJ databases">
        <authorList>
            <person name="Meier V. D."/>
        </authorList>
    </citation>
    <scope>NUCLEOTIDE SEQUENCE</scope>
    <source>
        <strain evidence="2">AVDCRST_MAG57</strain>
    </source>
</reference>
<feature type="non-terminal residue" evidence="2">
    <location>
        <position position="76"/>
    </location>
</feature>
<organism evidence="2">
    <name type="scientific">uncultured Blastococcus sp</name>
    <dbReference type="NCBI Taxonomy" id="217144"/>
    <lineage>
        <taxon>Bacteria</taxon>
        <taxon>Bacillati</taxon>
        <taxon>Actinomycetota</taxon>
        <taxon>Actinomycetes</taxon>
        <taxon>Geodermatophilales</taxon>
        <taxon>Geodermatophilaceae</taxon>
        <taxon>Blastococcus</taxon>
        <taxon>environmental samples</taxon>
    </lineage>
</organism>
<evidence type="ECO:0000313" key="2">
    <source>
        <dbReference type="EMBL" id="CAA9220470.1"/>
    </source>
</evidence>
<accession>A0A6J4HG79</accession>
<feature type="compositionally biased region" description="Gly residues" evidence="1">
    <location>
        <begin position="60"/>
        <end position="76"/>
    </location>
</feature>
<feature type="region of interest" description="Disordered" evidence="1">
    <location>
        <begin position="1"/>
        <end position="76"/>
    </location>
</feature>